<organism evidence="2 3">
    <name type="scientific">Caballeronia zhejiangensis</name>
    <dbReference type="NCBI Taxonomy" id="871203"/>
    <lineage>
        <taxon>Bacteria</taxon>
        <taxon>Pseudomonadati</taxon>
        <taxon>Pseudomonadota</taxon>
        <taxon>Betaproteobacteria</taxon>
        <taxon>Burkholderiales</taxon>
        <taxon>Burkholderiaceae</taxon>
        <taxon>Caballeronia</taxon>
    </lineage>
</organism>
<evidence type="ECO:0008006" key="4">
    <source>
        <dbReference type="Google" id="ProtNLM"/>
    </source>
</evidence>
<evidence type="ECO:0000313" key="3">
    <source>
        <dbReference type="Proteomes" id="UP000027451"/>
    </source>
</evidence>
<proteinExistence type="predicted"/>
<dbReference type="RefSeq" id="WP_075583508.1">
    <property type="nucleotide sequence ID" value="NZ_JFHD01000009.1"/>
</dbReference>
<dbReference type="Proteomes" id="UP000027451">
    <property type="component" value="Unassembled WGS sequence"/>
</dbReference>
<feature type="region of interest" description="Disordered" evidence="1">
    <location>
        <begin position="1"/>
        <end position="24"/>
    </location>
</feature>
<name>A0A656QJH4_9BURK</name>
<reference evidence="2 3" key="1">
    <citation type="submission" date="2014-03" db="EMBL/GenBank/DDBJ databases">
        <title>Draft Genome Sequences of Four Burkholderia Strains.</title>
        <authorList>
            <person name="Liu X.Y."/>
            <person name="Li C.X."/>
            <person name="Xu J.H."/>
        </authorList>
    </citation>
    <scope>NUCLEOTIDE SEQUENCE [LARGE SCALE GENOMIC DNA]</scope>
    <source>
        <strain evidence="2 3">OP-1</strain>
    </source>
</reference>
<evidence type="ECO:0000313" key="2">
    <source>
        <dbReference type="EMBL" id="KDR30402.1"/>
    </source>
</evidence>
<dbReference type="AlphaFoldDB" id="A0A656QJH4"/>
<accession>A0A656QJH4</accession>
<comment type="caution">
    <text evidence="2">The sequence shown here is derived from an EMBL/GenBank/DDBJ whole genome shotgun (WGS) entry which is preliminary data.</text>
</comment>
<dbReference type="EMBL" id="JFHD01000009">
    <property type="protein sequence ID" value="KDR30402.1"/>
    <property type="molecule type" value="Genomic_DNA"/>
</dbReference>
<dbReference type="CDD" id="cd14744">
    <property type="entry name" value="PAAR_CT_2"/>
    <property type="match status" value="1"/>
</dbReference>
<feature type="compositionally biased region" description="Polar residues" evidence="1">
    <location>
        <begin position="11"/>
        <end position="22"/>
    </location>
</feature>
<dbReference type="Gene3D" id="2.60.200.60">
    <property type="match status" value="1"/>
</dbReference>
<evidence type="ECO:0000256" key="1">
    <source>
        <dbReference type="SAM" id="MobiDB-lite"/>
    </source>
</evidence>
<sequence>MKGLVYEGDTASHNGNVLTGSGRTELKGRRAARVRAIVSCPTHGDHPIVEGSRRVKDGRMPISRYGDHTQCGAYLIGSPSGACVR</sequence>
<dbReference type="InterPro" id="IPR008727">
    <property type="entry name" value="PAAR_motif"/>
</dbReference>
<keyword evidence="3" id="KW-1185">Reference proteome</keyword>
<protein>
    <recommendedName>
        <fullName evidence="4">PAAR repeat-containing protein</fullName>
    </recommendedName>
</protein>
<dbReference type="Pfam" id="PF05488">
    <property type="entry name" value="PAAR_motif"/>
    <property type="match status" value="1"/>
</dbReference>
<gene>
    <name evidence="2" type="ORF">BG60_37855</name>
</gene>